<reference evidence="2" key="1">
    <citation type="submission" date="2023-05" db="EMBL/GenBank/DDBJ databases">
        <authorList>
            <person name="Stuckert A."/>
        </authorList>
    </citation>
    <scope>NUCLEOTIDE SEQUENCE</scope>
</reference>
<evidence type="ECO:0000256" key="1">
    <source>
        <dbReference type="SAM" id="MobiDB-lite"/>
    </source>
</evidence>
<dbReference type="EMBL" id="CATNWA010005267">
    <property type="protein sequence ID" value="CAI9549660.1"/>
    <property type="molecule type" value="Genomic_DNA"/>
</dbReference>
<proteinExistence type="predicted"/>
<sequence>MVQGCCEYSLVPCDLCDHSQISHVVSNDVRKLFTTVHVITDWPIRVPLAATDVNHRNADGNFPLRAPGDRQGTVKGERSVCKQHRSLPCQH</sequence>
<comment type="caution">
    <text evidence="2">The sequence shown here is derived from an EMBL/GenBank/DDBJ whole genome shotgun (WGS) entry which is preliminary data.</text>
</comment>
<gene>
    <name evidence="2" type="ORF">SPARVUS_LOCUS3389898</name>
</gene>
<evidence type="ECO:0000313" key="2">
    <source>
        <dbReference type="EMBL" id="CAI9549660.1"/>
    </source>
</evidence>
<protein>
    <submittedName>
        <fullName evidence="2">Uncharacterized protein</fullName>
    </submittedName>
</protein>
<keyword evidence="3" id="KW-1185">Reference proteome</keyword>
<dbReference type="Proteomes" id="UP001162483">
    <property type="component" value="Unassembled WGS sequence"/>
</dbReference>
<name>A0ABN9BQB0_9NEOB</name>
<evidence type="ECO:0000313" key="3">
    <source>
        <dbReference type="Proteomes" id="UP001162483"/>
    </source>
</evidence>
<accession>A0ABN9BQB0</accession>
<organism evidence="2 3">
    <name type="scientific">Staurois parvus</name>
    <dbReference type="NCBI Taxonomy" id="386267"/>
    <lineage>
        <taxon>Eukaryota</taxon>
        <taxon>Metazoa</taxon>
        <taxon>Chordata</taxon>
        <taxon>Craniata</taxon>
        <taxon>Vertebrata</taxon>
        <taxon>Euteleostomi</taxon>
        <taxon>Amphibia</taxon>
        <taxon>Batrachia</taxon>
        <taxon>Anura</taxon>
        <taxon>Neobatrachia</taxon>
        <taxon>Ranoidea</taxon>
        <taxon>Ranidae</taxon>
        <taxon>Staurois</taxon>
    </lineage>
</organism>
<feature type="non-terminal residue" evidence="2">
    <location>
        <position position="91"/>
    </location>
</feature>
<feature type="region of interest" description="Disordered" evidence="1">
    <location>
        <begin position="57"/>
        <end position="91"/>
    </location>
</feature>